<gene>
    <name evidence="2" type="ORF">MOQ_004924</name>
</gene>
<dbReference type="EMBL" id="AHKC01010919">
    <property type="protein sequence ID" value="EKF31239.1"/>
    <property type="molecule type" value="Genomic_DNA"/>
</dbReference>
<evidence type="ECO:0000313" key="3">
    <source>
        <dbReference type="Proteomes" id="UP000007350"/>
    </source>
</evidence>
<feature type="region of interest" description="Disordered" evidence="1">
    <location>
        <begin position="68"/>
        <end position="89"/>
    </location>
</feature>
<keyword evidence="3" id="KW-1185">Reference proteome</keyword>
<dbReference type="Proteomes" id="UP000007350">
    <property type="component" value="Unassembled WGS sequence"/>
</dbReference>
<name>K2MZP4_TRYCR</name>
<comment type="caution">
    <text evidence="2">The sequence shown here is derived from an EMBL/GenBank/DDBJ whole genome shotgun (WGS) entry which is preliminary data.</text>
</comment>
<dbReference type="AlphaFoldDB" id="K2MZP4"/>
<evidence type="ECO:0000256" key="1">
    <source>
        <dbReference type="SAM" id="MobiDB-lite"/>
    </source>
</evidence>
<feature type="region of interest" description="Disordered" evidence="1">
    <location>
        <begin position="606"/>
        <end position="625"/>
    </location>
</feature>
<accession>K2MZP4</accession>
<organism evidence="2 3">
    <name type="scientific">Trypanosoma cruzi marinkellei</name>
    <dbReference type="NCBI Taxonomy" id="85056"/>
    <lineage>
        <taxon>Eukaryota</taxon>
        <taxon>Discoba</taxon>
        <taxon>Euglenozoa</taxon>
        <taxon>Kinetoplastea</taxon>
        <taxon>Metakinetoplastina</taxon>
        <taxon>Trypanosomatida</taxon>
        <taxon>Trypanosomatidae</taxon>
        <taxon>Trypanosoma</taxon>
        <taxon>Schizotrypanum</taxon>
    </lineage>
</organism>
<sequence>MLCRDCPSDYVGALAMEIAKLMEERAYRRHMLPCLSLRQRAHLWALRCQALFGDAPSDLELPVPNEKEKVNETTKKQLAPMESSPAGQPKLPQQPLHWYHFTTRFYYAAWVALRGKMTPQLAGEALCTEFLYLLKVHNIPAMLPLMEAASNTARAKAKAFNFDKREKGNAGGGTINKNKGSSEGFYVRGLHGDPVVIAFLWFCRAQSIPCEVDFEPLSSELPQGEEDLFLVKSLSQNTVVTEPLAAFVLCVELYLPQGGHWLGELPPFSSSSLHTTRAIRKSAWIEYMHHILVDLRDPLLRFMREVTCQERNCVKSQVSELSLPRSSSQADASRGNSTEVFRRRIREMSDVAMKSLAHYERFAHHYYATIPQATVSVADLCVAAYSFVICTSSLCKDFFPLLEAVPSALGKIGVHAAVPWGHRVSLYRDGESKEPVAESLQDTTALLSGVPRAYQEIATRILHSATSAHSPSVKVRVCENDGHNEMTDKGTKKLAFLTSGLLCLESAWNGLAPGANEAAMFVVDRWIWITCCPHRRSLAEVLSYAWCTANEQCIGFPFLVIDGEQRDFVTTHNAHPTSLARHEAPWKEGKAAAVVRSCRLKLRTALGTSPPSSERRTYRSYAAKL</sequence>
<evidence type="ECO:0000313" key="2">
    <source>
        <dbReference type="EMBL" id="EKF31239.1"/>
    </source>
</evidence>
<reference evidence="2 3" key="1">
    <citation type="journal article" date="2012" name="BMC Genomics">
        <title>Comparative genomic analysis of human infective Trypanosoma cruzi lineages with the bat-restricted subspecies T. cruzi marinkellei.</title>
        <authorList>
            <person name="Franzen O."/>
            <person name="Talavera-Lopez C."/>
            <person name="Ochaya S."/>
            <person name="Butler C.E."/>
            <person name="Messenger L.A."/>
            <person name="Lewis M.D."/>
            <person name="Llewellyn M.S."/>
            <person name="Marinkelle C.J."/>
            <person name="Tyler K.M."/>
            <person name="Miles M.A."/>
            <person name="Andersson B."/>
        </authorList>
    </citation>
    <scope>NUCLEOTIDE SEQUENCE [LARGE SCALE GENOMIC DNA]</scope>
    <source>
        <strain evidence="2 3">B7</strain>
    </source>
</reference>
<protein>
    <submittedName>
        <fullName evidence="2">Uncharacterized protein</fullName>
    </submittedName>
</protein>
<proteinExistence type="predicted"/>
<dbReference type="OrthoDB" id="273126at2759"/>